<dbReference type="InterPro" id="IPR003439">
    <property type="entry name" value="ABC_transporter-like_ATP-bd"/>
</dbReference>
<keyword evidence="4 8" id="KW-0067">ATP-binding</keyword>
<evidence type="ECO:0000256" key="4">
    <source>
        <dbReference type="ARBA" id="ARBA00022840"/>
    </source>
</evidence>
<evidence type="ECO:0000313" key="8">
    <source>
        <dbReference type="EMBL" id="VYS85681.1"/>
    </source>
</evidence>
<dbReference type="Pfam" id="PF00005">
    <property type="entry name" value="ABC_tran"/>
    <property type="match status" value="1"/>
</dbReference>
<accession>A0A6N2S037</accession>
<evidence type="ECO:0000256" key="5">
    <source>
        <dbReference type="ARBA" id="ARBA00022967"/>
    </source>
</evidence>
<evidence type="ECO:0000256" key="6">
    <source>
        <dbReference type="ARBA" id="ARBA00023136"/>
    </source>
</evidence>
<dbReference type="InterPro" id="IPR017871">
    <property type="entry name" value="ABC_transporter-like_CS"/>
</dbReference>
<dbReference type="GO" id="GO:0140359">
    <property type="term" value="F:ABC-type transporter activity"/>
    <property type="evidence" value="ECO:0007669"/>
    <property type="project" value="UniProtKB-ARBA"/>
</dbReference>
<dbReference type="SMART" id="SM00382">
    <property type="entry name" value="AAA"/>
    <property type="match status" value="1"/>
</dbReference>
<dbReference type="Pfam" id="PF08402">
    <property type="entry name" value="TOBE_2"/>
    <property type="match status" value="1"/>
</dbReference>
<evidence type="ECO:0000259" key="7">
    <source>
        <dbReference type="PROSITE" id="PS50893"/>
    </source>
</evidence>
<evidence type="ECO:0000256" key="1">
    <source>
        <dbReference type="ARBA" id="ARBA00022448"/>
    </source>
</evidence>
<dbReference type="Gene3D" id="2.40.50.100">
    <property type="match status" value="1"/>
</dbReference>
<sequence length="374" mass="41348">MGREKAASAYKEETGMSHGVIIKDAVKRYGDFTALKGVNLEIKQGEFFTLLGPSGCGKTTLLRMIAGFNSVDGGEICFDDKVINNLEAHKRDIGMVFQNYAIFPHLTVAENVAYGLKAKKYPKDQIPGKVEEALDLVQIKNLKDRKPNELSGGQQQRVALARAFVIEPGVLLMDEPLSNLDAKLRVQMRTVIKKLQRRLGITTIYVTHDQEEALAISDRIAVIKEGEVMQVGSPENIYKKPQNTFVAGFIGVSNFVECDVNGENPAAAVLDIKGECTITCSLKAPFKGKGIISARPEQLFFDEKEGLPGKIVISTFLGDFIEYEIELDNGQTVQLNEYTKDVRELRPDGQRVKVNFDINAVGVYDAGTQEVISW</sequence>
<dbReference type="Gene3D" id="3.40.50.300">
    <property type="entry name" value="P-loop containing nucleotide triphosphate hydrolases"/>
    <property type="match status" value="1"/>
</dbReference>
<dbReference type="PANTHER" id="PTHR43875">
    <property type="entry name" value="MALTODEXTRIN IMPORT ATP-BINDING PROTEIN MSMX"/>
    <property type="match status" value="1"/>
</dbReference>
<feature type="domain" description="ABC transporter" evidence="7">
    <location>
        <begin position="20"/>
        <end position="250"/>
    </location>
</feature>
<keyword evidence="2" id="KW-1003">Cell membrane</keyword>
<dbReference type="GO" id="GO:0055052">
    <property type="term" value="C:ATP-binding cassette (ABC) transporter complex, substrate-binding subunit-containing"/>
    <property type="evidence" value="ECO:0007669"/>
    <property type="project" value="TreeGrafter"/>
</dbReference>
<proteinExistence type="predicted"/>
<dbReference type="PANTHER" id="PTHR43875:SF15">
    <property type="entry name" value="TREHALOSE IMPORT ATP-BINDING PROTEIN SUGC"/>
    <property type="match status" value="1"/>
</dbReference>
<dbReference type="EC" id="3.6.3.31" evidence="8"/>
<evidence type="ECO:0000256" key="2">
    <source>
        <dbReference type="ARBA" id="ARBA00022475"/>
    </source>
</evidence>
<keyword evidence="6" id="KW-0472">Membrane</keyword>
<dbReference type="PROSITE" id="PS00211">
    <property type="entry name" value="ABC_TRANSPORTER_1"/>
    <property type="match status" value="1"/>
</dbReference>
<name>A0A6N2S037_9FIRM</name>
<dbReference type="InterPro" id="IPR027417">
    <property type="entry name" value="P-loop_NTPase"/>
</dbReference>
<evidence type="ECO:0000256" key="3">
    <source>
        <dbReference type="ARBA" id="ARBA00022741"/>
    </source>
</evidence>
<keyword evidence="5" id="KW-1278">Translocase</keyword>
<organism evidence="8">
    <name type="scientific">Enterocloster bolteae</name>
    <dbReference type="NCBI Taxonomy" id="208479"/>
    <lineage>
        <taxon>Bacteria</taxon>
        <taxon>Bacillati</taxon>
        <taxon>Bacillota</taxon>
        <taxon>Clostridia</taxon>
        <taxon>Lachnospirales</taxon>
        <taxon>Lachnospiraceae</taxon>
        <taxon>Enterocloster</taxon>
    </lineage>
</organism>
<dbReference type="InterPro" id="IPR013611">
    <property type="entry name" value="Transp-assoc_OB_typ2"/>
</dbReference>
<protein>
    <submittedName>
        <fullName evidence="8">Spermidine/putrescine import ATP-binding protein PotA</fullName>
        <ecNumber evidence="8">3.6.3.31</ecNumber>
    </submittedName>
</protein>
<keyword evidence="8" id="KW-0378">Hydrolase</keyword>
<dbReference type="SUPFAM" id="SSF50331">
    <property type="entry name" value="MOP-like"/>
    <property type="match status" value="1"/>
</dbReference>
<keyword evidence="1" id="KW-0813">Transport</keyword>
<dbReference type="InterPro" id="IPR008995">
    <property type="entry name" value="Mo/tungstate-bd_C_term_dom"/>
</dbReference>
<dbReference type="GO" id="GO:0005524">
    <property type="term" value="F:ATP binding"/>
    <property type="evidence" value="ECO:0007669"/>
    <property type="project" value="UniProtKB-KW"/>
</dbReference>
<dbReference type="InterPro" id="IPR003593">
    <property type="entry name" value="AAA+_ATPase"/>
</dbReference>
<dbReference type="PROSITE" id="PS50893">
    <property type="entry name" value="ABC_TRANSPORTER_2"/>
    <property type="match status" value="1"/>
</dbReference>
<dbReference type="SUPFAM" id="SSF52540">
    <property type="entry name" value="P-loop containing nucleoside triphosphate hydrolases"/>
    <property type="match status" value="1"/>
</dbReference>
<gene>
    <name evidence="8" type="primary">potA_1</name>
    <name evidence="8" type="ORF">CBLFYP116_00921</name>
</gene>
<dbReference type="InterPro" id="IPR047641">
    <property type="entry name" value="ABC_transpr_MalK/UgpC-like"/>
</dbReference>
<keyword evidence="3" id="KW-0547">Nucleotide-binding</keyword>
<reference evidence="8" key="1">
    <citation type="submission" date="2019-11" db="EMBL/GenBank/DDBJ databases">
        <authorList>
            <person name="Feng L."/>
        </authorList>
    </citation>
    <scope>NUCLEOTIDE SEQUENCE</scope>
    <source>
        <strain evidence="8">CbolteaeLFYP116</strain>
    </source>
</reference>
<dbReference type="AlphaFoldDB" id="A0A6N2S037"/>
<dbReference type="EMBL" id="CACRTF010000006">
    <property type="protein sequence ID" value="VYS85681.1"/>
    <property type="molecule type" value="Genomic_DNA"/>
</dbReference>
<dbReference type="GO" id="GO:0016887">
    <property type="term" value="F:ATP hydrolysis activity"/>
    <property type="evidence" value="ECO:0007669"/>
    <property type="project" value="InterPro"/>
</dbReference>
<dbReference type="FunFam" id="3.40.50.300:FF:000042">
    <property type="entry name" value="Maltose/maltodextrin ABC transporter, ATP-binding protein"/>
    <property type="match status" value="1"/>
</dbReference>